<sequence length="105" mass="11190">MAGQDVNADKQPGEPEQLEPGTVPPPIRLDLGVAMAGARPEFRRMADSAGVALQLGGLSKDERIALAITRTEKRDCLGPRKDLKADLVQLAIYLHTVASGKCKGQ</sequence>
<dbReference type="AlphaFoldDB" id="A0A9X4LDL4"/>
<dbReference type="RefSeq" id="WP_144397096.1">
    <property type="nucleotide sequence ID" value="NZ_JAPPUW010000006.1"/>
</dbReference>
<comment type="caution">
    <text evidence="2">The sequence shown here is derived from an EMBL/GenBank/DDBJ whole genome shotgun (WGS) entry which is preliminary data.</text>
</comment>
<name>A0A9X4LDL4_9BURK</name>
<accession>A0A9X4LDL4</accession>
<evidence type="ECO:0000256" key="1">
    <source>
        <dbReference type="SAM" id="MobiDB-lite"/>
    </source>
</evidence>
<dbReference type="Proteomes" id="UP001152766">
    <property type="component" value="Unassembled WGS sequence"/>
</dbReference>
<protein>
    <submittedName>
        <fullName evidence="2">Uncharacterized protein</fullName>
    </submittedName>
</protein>
<dbReference type="EMBL" id="SGUG01000004">
    <property type="protein sequence ID" value="MDG0861590.1"/>
    <property type="molecule type" value="Genomic_DNA"/>
</dbReference>
<proteinExistence type="predicted"/>
<evidence type="ECO:0000313" key="3">
    <source>
        <dbReference type="Proteomes" id="UP001152766"/>
    </source>
</evidence>
<organism evidence="2 3">
    <name type="scientific">Pelomonas aquatica</name>
    <dbReference type="NCBI Taxonomy" id="431058"/>
    <lineage>
        <taxon>Bacteria</taxon>
        <taxon>Pseudomonadati</taxon>
        <taxon>Pseudomonadota</taxon>
        <taxon>Betaproteobacteria</taxon>
        <taxon>Burkholderiales</taxon>
        <taxon>Sphaerotilaceae</taxon>
        <taxon>Roseateles</taxon>
    </lineage>
</organism>
<gene>
    <name evidence="2" type="ORF">EXJ73_03770</name>
</gene>
<feature type="region of interest" description="Disordered" evidence="1">
    <location>
        <begin position="1"/>
        <end position="26"/>
    </location>
</feature>
<keyword evidence="3" id="KW-1185">Reference proteome</keyword>
<reference evidence="2" key="1">
    <citation type="submission" date="2019-02" db="EMBL/GenBank/DDBJ databases">
        <title>Draft genome of the type strain Pelomonas aquatica CCUG 52575T.</title>
        <authorList>
            <person name="Gomila M."/>
            <person name="Lalucat J."/>
        </authorList>
    </citation>
    <scope>NUCLEOTIDE SEQUENCE</scope>
    <source>
        <strain evidence="2">CCUG 52575</strain>
    </source>
</reference>
<evidence type="ECO:0000313" key="2">
    <source>
        <dbReference type="EMBL" id="MDG0861590.1"/>
    </source>
</evidence>